<name>B8KSM3_9GAMM</name>
<keyword evidence="4" id="KW-1185">Reference proteome</keyword>
<gene>
    <name evidence="2" type="primary">rsfS</name>
    <name evidence="3" type="ORF">NOR51B_182</name>
</gene>
<keyword evidence="2" id="KW-0810">Translation regulation</keyword>
<evidence type="ECO:0000256" key="1">
    <source>
        <dbReference type="ARBA" id="ARBA00010574"/>
    </source>
</evidence>
<dbReference type="HAMAP" id="MF_01477">
    <property type="entry name" value="Iojap_RsfS"/>
    <property type="match status" value="1"/>
</dbReference>
<reference evidence="4" key="1">
    <citation type="journal article" date="2013" name="BMC Microbiol.">
        <title>Taxonomy and evolution of bacteriochlorophyll a-containing members of the OM60/NOR5 clade of marine gammaproteobacteria: description of Luminiphilus syltensis gen. nov., sp. nov., reclassification of Haliea rubra as Pseudohaliea rubra gen. nov., comb. nov., and emendation of Chromatocurvus halotolerans.</title>
        <authorList>
            <person name="Spring S."/>
            <person name="Riedel T."/>
            <person name="Sproer C."/>
            <person name="Yan S."/>
            <person name="Harder J."/>
            <person name="Fuchs B.M."/>
        </authorList>
    </citation>
    <scope>NUCLEOTIDE SEQUENCE [LARGE SCALE GENOMIC DNA]</scope>
    <source>
        <strain evidence="4">NOR51-B</strain>
    </source>
</reference>
<organism evidence="3 4">
    <name type="scientific">Luminiphilus syltensis NOR5-1B</name>
    <dbReference type="NCBI Taxonomy" id="565045"/>
    <lineage>
        <taxon>Bacteria</taxon>
        <taxon>Pseudomonadati</taxon>
        <taxon>Pseudomonadota</taxon>
        <taxon>Gammaproteobacteria</taxon>
        <taxon>Cellvibrionales</taxon>
        <taxon>Halieaceae</taxon>
        <taxon>Luminiphilus</taxon>
    </lineage>
</organism>
<dbReference type="Proteomes" id="UP000004699">
    <property type="component" value="Unassembled WGS sequence"/>
</dbReference>
<evidence type="ECO:0000256" key="2">
    <source>
        <dbReference type="HAMAP-Rule" id="MF_01477"/>
    </source>
</evidence>
<dbReference type="GO" id="GO:0043023">
    <property type="term" value="F:ribosomal large subunit binding"/>
    <property type="evidence" value="ECO:0007669"/>
    <property type="project" value="TreeGrafter"/>
</dbReference>
<dbReference type="GO" id="GO:0042256">
    <property type="term" value="P:cytosolic ribosome assembly"/>
    <property type="evidence" value="ECO:0007669"/>
    <property type="project" value="UniProtKB-UniRule"/>
</dbReference>
<dbReference type="Pfam" id="PF02410">
    <property type="entry name" value="RsfS"/>
    <property type="match status" value="1"/>
</dbReference>
<dbReference type="GO" id="GO:0090071">
    <property type="term" value="P:negative regulation of ribosome biogenesis"/>
    <property type="evidence" value="ECO:0007669"/>
    <property type="project" value="UniProtKB-UniRule"/>
</dbReference>
<dbReference type="NCBIfam" id="TIGR00090">
    <property type="entry name" value="rsfS_iojap_ybeB"/>
    <property type="match status" value="1"/>
</dbReference>
<keyword evidence="2" id="KW-0678">Repressor</keyword>
<dbReference type="InterPro" id="IPR004394">
    <property type="entry name" value="Iojap/RsfS/C7orf30"/>
</dbReference>
<sequence length="118" mass="12468">MTEDSIPHGDELSALALSALNDLKAVEPVVIDVRSVSSVMDFLVIASGTSSRHVKSLADNVIVTAKEQGARPIGVEGQNAGEWVLVDFGDVVVHVMQPATRGFYDLERLWSAAAPAPG</sequence>
<comment type="subcellular location">
    <subcellularLocation>
        <location evidence="2">Cytoplasm</location>
    </subcellularLocation>
</comment>
<dbReference type="GO" id="GO:0005737">
    <property type="term" value="C:cytoplasm"/>
    <property type="evidence" value="ECO:0007669"/>
    <property type="project" value="UniProtKB-SubCell"/>
</dbReference>
<comment type="similarity">
    <text evidence="1 2">Belongs to the Iojap/RsfS family.</text>
</comment>
<dbReference type="HOGENOM" id="CLU_092688_6_1_6"/>
<dbReference type="InterPro" id="IPR043519">
    <property type="entry name" value="NT_sf"/>
</dbReference>
<comment type="subunit">
    <text evidence="2">Interacts with ribosomal protein uL14 (rplN).</text>
</comment>
<comment type="function">
    <text evidence="2">Functions as a ribosomal silencing factor. Interacts with ribosomal protein uL14 (rplN), blocking formation of intersubunit bridge B8. Prevents association of the 30S and 50S ribosomal subunits and the formation of functional ribosomes, thus repressing translation.</text>
</comment>
<keyword evidence="2" id="KW-0963">Cytoplasm</keyword>
<dbReference type="STRING" id="565045.NOR51B_182"/>
<dbReference type="GO" id="GO:0017148">
    <property type="term" value="P:negative regulation of translation"/>
    <property type="evidence" value="ECO:0007669"/>
    <property type="project" value="UniProtKB-UniRule"/>
</dbReference>
<dbReference type="AlphaFoldDB" id="B8KSM3"/>
<protein>
    <recommendedName>
        <fullName evidence="2">Ribosomal silencing factor RsfS</fullName>
    </recommendedName>
</protein>
<dbReference type="SUPFAM" id="SSF81301">
    <property type="entry name" value="Nucleotidyltransferase"/>
    <property type="match status" value="1"/>
</dbReference>
<dbReference type="eggNOG" id="COG0799">
    <property type="taxonomic scope" value="Bacteria"/>
</dbReference>
<evidence type="ECO:0000313" key="3">
    <source>
        <dbReference type="EMBL" id="EED34245.1"/>
    </source>
</evidence>
<accession>B8KSM3</accession>
<proteinExistence type="inferred from homology"/>
<dbReference type="RefSeq" id="WP_009018993.1">
    <property type="nucleotide sequence ID" value="NZ_DS999411.1"/>
</dbReference>
<dbReference type="PANTHER" id="PTHR21043:SF0">
    <property type="entry name" value="MITOCHONDRIAL ASSEMBLY OF RIBOSOMAL LARGE SUBUNIT PROTEIN 1"/>
    <property type="match status" value="1"/>
</dbReference>
<dbReference type="EMBL" id="DS999411">
    <property type="protein sequence ID" value="EED34245.1"/>
    <property type="molecule type" value="Genomic_DNA"/>
</dbReference>
<dbReference type="Gene3D" id="3.30.460.10">
    <property type="entry name" value="Beta Polymerase, domain 2"/>
    <property type="match status" value="1"/>
</dbReference>
<evidence type="ECO:0000313" key="4">
    <source>
        <dbReference type="Proteomes" id="UP000004699"/>
    </source>
</evidence>
<dbReference type="PANTHER" id="PTHR21043">
    <property type="entry name" value="IOJAP SUPERFAMILY ORTHOLOG"/>
    <property type="match status" value="1"/>
</dbReference>